<dbReference type="Proteomes" id="UP000189545">
    <property type="component" value="Chromosome"/>
</dbReference>
<keyword evidence="1" id="KW-0812">Transmembrane</keyword>
<gene>
    <name evidence="2" type="ORF">Sps_03251</name>
</gene>
<accession>A0A1S6HS92</accession>
<evidence type="ECO:0000313" key="2">
    <source>
        <dbReference type="EMBL" id="AQS38393.1"/>
    </source>
</evidence>
<sequence>MSKILSLSISLRLLGLHKYFYLKLAFLYFCLFFVRLDGVSPAILRVPLVGANILFSPLDS</sequence>
<name>A0A1S6HS92_9GAMM</name>
<keyword evidence="1" id="KW-0472">Membrane</keyword>
<protein>
    <submittedName>
        <fullName evidence="2">Uncharacterized protein</fullName>
    </submittedName>
</protein>
<proteinExistence type="predicted"/>
<reference evidence="2 3" key="1">
    <citation type="submission" date="2016-03" db="EMBL/GenBank/DDBJ databases">
        <title>Complete genome sequence of Shewanella psychrophila WP2, a deep sea bacterium isolated from west Pacific sediment.</title>
        <authorList>
            <person name="Xu G."/>
            <person name="Jian H."/>
        </authorList>
    </citation>
    <scope>NUCLEOTIDE SEQUENCE [LARGE SCALE GENOMIC DNA]</scope>
    <source>
        <strain evidence="2 3">WP2</strain>
    </source>
</reference>
<keyword evidence="1" id="KW-1133">Transmembrane helix</keyword>
<dbReference type="KEGG" id="spsw:Sps_03251"/>
<dbReference type="AlphaFoldDB" id="A0A1S6HS92"/>
<dbReference type="STRING" id="225848.Sps_03251"/>
<keyword evidence="3" id="KW-1185">Reference proteome</keyword>
<evidence type="ECO:0000256" key="1">
    <source>
        <dbReference type="SAM" id="Phobius"/>
    </source>
</evidence>
<organism evidence="2 3">
    <name type="scientific">Shewanella psychrophila</name>
    <dbReference type="NCBI Taxonomy" id="225848"/>
    <lineage>
        <taxon>Bacteria</taxon>
        <taxon>Pseudomonadati</taxon>
        <taxon>Pseudomonadota</taxon>
        <taxon>Gammaproteobacteria</taxon>
        <taxon>Alteromonadales</taxon>
        <taxon>Shewanellaceae</taxon>
        <taxon>Shewanella</taxon>
    </lineage>
</organism>
<dbReference type="EMBL" id="CP014782">
    <property type="protein sequence ID" value="AQS38393.1"/>
    <property type="molecule type" value="Genomic_DNA"/>
</dbReference>
<feature type="transmembrane region" description="Helical" evidence="1">
    <location>
        <begin position="20"/>
        <end position="36"/>
    </location>
</feature>
<evidence type="ECO:0000313" key="3">
    <source>
        <dbReference type="Proteomes" id="UP000189545"/>
    </source>
</evidence>